<evidence type="ECO:0000313" key="2">
    <source>
        <dbReference type="Proteomes" id="UP000541444"/>
    </source>
</evidence>
<comment type="caution">
    <text evidence="1">The sequence shown here is derived from an EMBL/GenBank/DDBJ whole genome shotgun (WGS) entry which is preliminary data.</text>
</comment>
<protein>
    <submittedName>
        <fullName evidence="1">Uncharacterized protein</fullName>
    </submittedName>
</protein>
<dbReference type="EMBL" id="JACGCM010000554">
    <property type="protein sequence ID" value="KAF6170955.1"/>
    <property type="molecule type" value="Genomic_DNA"/>
</dbReference>
<evidence type="ECO:0000313" key="1">
    <source>
        <dbReference type="EMBL" id="KAF6170955.1"/>
    </source>
</evidence>
<accession>A0A7J7NUS0</accession>
<dbReference type="AlphaFoldDB" id="A0A7J7NUS0"/>
<sequence length="104" mass="12148">GNCIIEPNLAKVASATQQKKLQVNIPLTLPETGAEHRPSYLCSACTYYVQNFDFGKFVTCHMFFSHSFNVIMLHHSWSCPSIHCLYTYLMYYRLFLHDCFLMRN</sequence>
<proteinExistence type="predicted"/>
<dbReference type="Proteomes" id="UP000541444">
    <property type="component" value="Unassembled WGS sequence"/>
</dbReference>
<organism evidence="1 2">
    <name type="scientific">Kingdonia uniflora</name>
    <dbReference type="NCBI Taxonomy" id="39325"/>
    <lineage>
        <taxon>Eukaryota</taxon>
        <taxon>Viridiplantae</taxon>
        <taxon>Streptophyta</taxon>
        <taxon>Embryophyta</taxon>
        <taxon>Tracheophyta</taxon>
        <taxon>Spermatophyta</taxon>
        <taxon>Magnoliopsida</taxon>
        <taxon>Ranunculales</taxon>
        <taxon>Circaeasteraceae</taxon>
        <taxon>Kingdonia</taxon>
    </lineage>
</organism>
<gene>
    <name evidence="1" type="ORF">GIB67_014772</name>
</gene>
<name>A0A7J7NUS0_9MAGN</name>
<keyword evidence="2" id="KW-1185">Reference proteome</keyword>
<feature type="non-terminal residue" evidence="1">
    <location>
        <position position="1"/>
    </location>
</feature>
<reference evidence="1 2" key="1">
    <citation type="journal article" date="2020" name="IScience">
        <title>Genome Sequencing of the Endangered Kingdonia uniflora (Circaeasteraceae, Ranunculales) Reveals Potential Mechanisms of Evolutionary Specialization.</title>
        <authorList>
            <person name="Sun Y."/>
            <person name="Deng T."/>
            <person name="Zhang A."/>
            <person name="Moore M.J."/>
            <person name="Landis J.B."/>
            <person name="Lin N."/>
            <person name="Zhang H."/>
            <person name="Zhang X."/>
            <person name="Huang J."/>
            <person name="Zhang X."/>
            <person name="Sun H."/>
            <person name="Wang H."/>
        </authorList>
    </citation>
    <scope>NUCLEOTIDE SEQUENCE [LARGE SCALE GENOMIC DNA]</scope>
    <source>
        <strain evidence="1">TB1705</strain>
        <tissue evidence="1">Leaf</tissue>
    </source>
</reference>